<evidence type="ECO:0000259" key="1">
    <source>
        <dbReference type="PROSITE" id="PS51677"/>
    </source>
</evidence>
<evidence type="ECO:0000313" key="2">
    <source>
        <dbReference type="EMBL" id="WPL18102.1"/>
    </source>
</evidence>
<dbReference type="InterPro" id="IPR011330">
    <property type="entry name" value="Glyco_hydro/deAcase_b/a-brl"/>
</dbReference>
<reference evidence="2 3" key="1">
    <citation type="journal article" date="2023" name="Microorganisms">
        <title>Thiorhodovibrio frisius and Trv. litoralis spp. nov., Two Novel Members from a Clade of Fastidious Purple Sulfur Bacteria That Exhibit Unique Red-Shifted Light-Harvesting Capabilities.</title>
        <authorList>
            <person name="Methner A."/>
            <person name="Kuzyk S.B."/>
            <person name="Petersen J."/>
            <person name="Bauer S."/>
            <person name="Brinkmann H."/>
            <person name="Sichau K."/>
            <person name="Wanner G."/>
            <person name="Wolf J."/>
            <person name="Neumann-Schaal M."/>
            <person name="Henke P."/>
            <person name="Tank M."/>
            <person name="Sproer C."/>
            <person name="Bunk B."/>
            <person name="Overmann J."/>
        </authorList>
    </citation>
    <scope>NUCLEOTIDE SEQUENCE [LARGE SCALE GENOMIC DNA]</scope>
    <source>
        <strain evidence="2 3">DSM 6702</strain>
    </source>
</reference>
<protein>
    <submittedName>
        <fullName evidence="2">4-deoxy-4-formamido-L-arabinose-phosphoundecaprenol deformylase ArnD</fullName>
        <ecNumber evidence="2">3.5.1.-</ecNumber>
    </submittedName>
</protein>
<gene>
    <name evidence="2" type="primary">arnD</name>
    <name evidence="2" type="ORF">Thiowin_03153</name>
</gene>
<dbReference type="Proteomes" id="UP001432180">
    <property type="component" value="Chromosome"/>
</dbReference>
<dbReference type="EC" id="3.5.1.-" evidence="2"/>
<dbReference type="PROSITE" id="PS51677">
    <property type="entry name" value="NODB"/>
    <property type="match status" value="1"/>
</dbReference>
<organism evidence="2 3">
    <name type="scientific">Thiorhodovibrio winogradskyi</name>
    <dbReference type="NCBI Taxonomy" id="77007"/>
    <lineage>
        <taxon>Bacteria</taxon>
        <taxon>Pseudomonadati</taxon>
        <taxon>Pseudomonadota</taxon>
        <taxon>Gammaproteobacteria</taxon>
        <taxon>Chromatiales</taxon>
        <taxon>Chromatiaceae</taxon>
        <taxon>Thiorhodovibrio</taxon>
    </lineage>
</organism>
<feature type="domain" description="NodB homology" evidence="1">
    <location>
        <begin position="1"/>
        <end position="262"/>
    </location>
</feature>
<evidence type="ECO:0000313" key="3">
    <source>
        <dbReference type="Proteomes" id="UP001432180"/>
    </source>
</evidence>
<accession>A0ABZ0SDB1</accession>
<dbReference type="EMBL" id="CP121472">
    <property type="protein sequence ID" value="WPL18102.1"/>
    <property type="molecule type" value="Genomic_DNA"/>
</dbReference>
<dbReference type="InterPro" id="IPR002509">
    <property type="entry name" value="NODB_dom"/>
</dbReference>
<keyword evidence="3" id="KW-1185">Reference proteome</keyword>
<dbReference type="RefSeq" id="WP_328983885.1">
    <property type="nucleotide sequence ID" value="NZ_CP121472.1"/>
</dbReference>
<proteinExistence type="predicted"/>
<dbReference type="SUPFAM" id="SSF88713">
    <property type="entry name" value="Glycoside hydrolase/deacetylase"/>
    <property type="match status" value="1"/>
</dbReference>
<sequence length="304" mass="33675">MRIGLKVDVNTLRGTMKGIPNLLRLFAHHEIQATFLFSLGPDNTGRALGRIFRPGFFAKGHHTSMVSHYGVRSLLNGTLLPAPDIGRRAAPILREVRAAGHEVGIHCYDHVRWQHNVARSDRAWTRTELTLASEAFQRIFGQTARVHGAAGWQLNSHLPALEAELGIQYASDTRGRHPFVPVVEGSTRACVQIPTTLPTLDELMNQPQVRDHELHQVLYQCSRELAPGAHVLTLHAEREGMTLQPVLERLLIMWQSAGDDLVPLREIAAGLDVMRLPRHRIAWGEVPGCFGRLALQGTVSAGEG</sequence>
<dbReference type="Pfam" id="PF01522">
    <property type="entry name" value="Polysacc_deac_1"/>
    <property type="match status" value="1"/>
</dbReference>
<name>A0ABZ0SDB1_9GAMM</name>
<dbReference type="Gene3D" id="3.20.20.370">
    <property type="entry name" value="Glycoside hydrolase/deacetylase"/>
    <property type="match status" value="1"/>
</dbReference>
<dbReference type="GO" id="GO:0016787">
    <property type="term" value="F:hydrolase activity"/>
    <property type="evidence" value="ECO:0007669"/>
    <property type="project" value="UniProtKB-KW"/>
</dbReference>
<keyword evidence="2" id="KW-0378">Hydrolase</keyword>